<keyword evidence="3" id="KW-1185">Reference proteome</keyword>
<accession>A0A9W9THK2</accession>
<dbReference type="AlphaFoldDB" id="A0A9W9THK2"/>
<dbReference type="Proteomes" id="UP001147733">
    <property type="component" value="Unassembled WGS sequence"/>
</dbReference>
<protein>
    <submittedName>
        <fullName evidence="2">Uncharacterized protein</fullName>
    </submittedName>
</protein>
<proteinExistence type="predicted"/>
<feature type="region of interest" description="Disordered" evidence="1">
    <location>
        <begin position="77"/>
        <end position="114"/>
    </location>
</feature>
<evidence type="ECO:0000256" key="1">
    <source>
        <dbReference type="SAM" id="MobiDB-lite"/>
    </source>
</evidence>
<comment type="caution">
    <text evidence="2">The sequence shown here is derived from an EMBL/GenBank/DDBJ whole genome shotgun (WGS) entry which is preliminary data.</text>
</comment>
<gene>
    <name evidence="2" type="ORF">N7469_008949</name>
</gene>
<dbReference type="RefSeq" id="XP_056497632.1">
    <property type="nucleotide sequence ID" value="XM_056647867.1"/>
</dbReference>
<evidence type="ECO:0000313" key="2">
    <source>
        <dbReference type="EMBL" id="KAJ5222709.1"/>
    </source>
</evidence>
<dbReference type="EMBL" id="JAPQKT010000008">
    <property type="protein sequence ID" value="KAJ5222709.1"/>
    <property type="molecule type" value="Genomic_DNA"/>
</dbReference>
<evidence type="ECO:0000313" key="3">
    <source>
        <dbReference type="Proteomes" id="UP001147733"/>
    </source>
</evidence>
<reference evidence="2" key="1">
    <citation type="submission" date="2022-11" db="EMBL/GenBank/DDBJ databases">
        <authorList>
            <person name="Petersen C."/>
        </authorList>
    </citation>
    <scope>NUCLEOTIDE SEQUENCE</scope>
    <source>
        <strain evidence="2">IBT 23319</strain>
    </source>
</reference>
<name>A0A9W9THK2_PENCI</name>
<reference evidence="2" key="2">
    <citation type="journal article" date="2023" name="IMA Fungus">
        <title>Comparative genomic study of the Penicillium genus elucidates a diverse pangenome and 15 lateral gene transfer events.</title>
        <authorList>
            <person name="Petersen C."/>
            <person name="Sorensen T."/>
            <person name="Nielsen M.R."/>
            <person name="Sondergaard T.E."/>
            <person name="Sorensen J.L."/>
            <person name="Fitzpatrick D.A."/>
            <person name="Frisvad J.C."/>
            <person name="Nielsen K.L."/>
        </authorList>
    </citation>
    <scope>NUCLEOTIDE SEQUENCE</scope>
    <source>
        <strain evidence="2">IBT 23319</strain>
    </source>
</reference>
<organism evidence="2 3">
    <name type="scientific">Penicillium citrinum</name>
    <dbReference type="NCBI Taxonomy" id="5077"/>
    <lineage>
        <taxon>Eukaryota</taxon>
        <taxon>Fungi</taxon>
        <taxon>Dikarya</taxon>
        <taxon>Ascomycota</taxon>
        <taxon>Pezizomycotina</taxon>
        <taxon>Eurotiomycetes</taxon>
        <taxon>Eurotiomycetidae</taxon>
        <taxon>Eurotiales</taxon>
        <taxon>Aspergillaceae</taxon>
        <taxon>Penicillium</taxon>
    </lineage>
</organism>
<sequence>MIRASGWGKTEGTNYACSVDDLNEIRSIHGIQIGIELNVLRLNGLNVTGDDAGTQSRNTFNFQEIGRLEGNRMRVKHERVKDDDLDGQTNGRGGIVSETQVKKRSREASVGTKL</sequence>
<dbReference type="GeneID" id="81387034"/>